<keyword evidence="3 6" id="KW-0812">Transmembrane</keyword>
<gene>
    <name evidence="6" type="primary">mprF</name>
    <name evidence="7" type="ORF">QOZ84_10455</name>
</gene>
<evidence type="ECO:0000256" key="2">
    <source>
        <dbReference type="ARBA" id="ARBA00022475"/>
    </source>
</evidence>
<evidence type="ECO:0000256" key="1">
    <source>
        <dbReference type="ARBA" id="ARBA00004651"/>
    </source>
</evidence>
<proteinExistence type="inferred from homology"/>
<protein>
    <recommendedName>
        <fullName evidence="6">Phosphatidylglycerol lysyltransferase</fullName>
        <ecNumber evidence="6">2.3.2.3</ecNumber>
    </recommendedName>
    <alternativeName>
        <fullName evidence="6">Lysylphosphatidylglycerol synthase</fullName>
    </alternativeName>
</protein>
<keyword evidence="6" id="KW-0046">Antibiotic resistance</keyword>
<dbReference type="PANTHER" id="PTHR37693:SF1">
    <property type="entry name" value="INTEGRAL MEMBRANE PROTEIN"/>
    <property type="match status" value="1"/>
</dbReference>
<dbReference type="InterPro" id="IPR022791">
    <property type="entry name" value="L-PG_synthase/AglD"/>
</dbReference>
<feature type="transmembrane region" description="Helical" evidence="6">
    <location>
        <begin position="12"/>
        <end position="28"/>
    </location>
</feature>
<keyword evidence="4 6" id="KW-1133">Transmembrane helix</keyword>
<dbReference type="RefSeq" id="WP_284132904.1">
    <property type="nucleotide sequence ID" value="NZ_JASKYM010000004.1"/>
</dbReference>
<dbReference type="PANTHER" id="PTHR37693">
    <property type="entry name" value="PHOSPHATIDYLGLYCEROL LYSYLTRANSFERASE"/>
    <property type="match status" value="1"/>
</dbReference>
<evidence type="ECO:0000256" key="5">
    <source>
        <dbReference type="ARBA" id="ARBA00023136"/>
    </source>
</evidence>
<feature type="transmembrane region" description="Helical" evidence="6">
    <location>
        <begin position="233"/>
        <end position="258"/>
    </location>
</feature>
<feature type="transmembrane region" description="Helical" evidence="6">
    <location>
        <begin position="264"/>
        <end position="282"/>
    </location>
</feature>
<keyword evidence="8" id="KW-1185">Reference proteome</keyword>
<comment type="catalytic activity">
    <reaction evidence="6">
        <text>L-lysyl-tRNA(Lys) + a 1,2-diacyl-sn-glycero-3-phospho-(1'-sn-glycerol) = a 1,2-diacyl-sn-glycero-3-phospho-1'-(3'-O-L-lysyl)-sn-glycerol + tRNA(Lys)</text>
        <dbReference type="Rhea" id="RHEA:10668"/>
        <dbReference type="Rhea" id="RHEA-COMP:9696"/>
        <dbReference type="Rhea" id="RHEA-COMP:9697"/>
        <dbReference type="ChEBI" id="CHEBI:64716"/>
        <dbReference type="ChEBI" id="CHEBI:75792"/>
        <dbReference type="ChEBI" id="CHEBI:78442"/>
        <dbReference type="ChEBI" id="CHEBI:78529"/>
        <dbReference type="EC" id="2.3.2.3"/>
    </reaction>
</comment>
<feature type="transmembrane region" description="Helical" evidence="6">
    <location>
        <begin position="48"/>
        <end position="71"/>
    </location>
</feature>
<evidence type="ECO:0000256" key="4">
    <source>
        <dbReference type="ARBA" id="ARBA00022989"/>
    </source>
</evidence>
<dbReference type="Proteomes" id="UP001301012">
    <property type="component" value="Unassembled WGS sequence"/>
</dbReference>
<accession>A0ABT7EAM2</accession>
<organism evidence="7 8">
    <name type="scientific">Romboutsia sedimentorum</name>
    <dbReference type="NCBI Taxonomy" id="1368474"/>
    <lineage>
        <taxon>Bacteria</taxon>
        <taxon>Bacillati</taxon>
        <taxon>Bacillota</taxon>
        <taxon>Clostridia</taxon>
        <taxon>Peptostreptococcales</taxon>
        <taxon>Peptostreptococcaceae</taxon>
        <taxon>Romboutsia</taxon>
    </lineage>
</organism>
<name>A0ABT7EAM2_9FIRM</name>
<comment type="function">
    <text evidence="6">Catalyzes the transfer of a lysyl group from L-lysyl-tRNA(Lys) to membrane-bound phosphatidylglycerol (PG), which produces lysylphosphatidylglycerol (LPG), a major component of the bacterial membrane with a positive net charge. LPG synthesis contributes to bacterial virulence as it is involved in the resistance mechanism against cationic antimicrobial peptides (CAMP) produces by the host's immune system (defensins, cathelicidins) and by the competing microorganisms.</text>
</comment>
<comment type="similarity">
    <text evidence="6">Belongs to the LPG synthase family.</text>
</comment>
<feature type="transmembrane region" description="Helical" evidence="6">
    <location>
        <begin position="122"/>
        <end position="145"/>
    </location>
</feature>
<comment type="subcellular location">
    <subcellularLocation>
        <location evidence="1 6">Cell membrane</location>
        <topology evidence="1 6">Multi-pass membrane protein</topology>
    </subcellularLocation>
</comment>
<feature type="transmembrane region" description="Helical" evidence="6">
    <location>
        <begin position="319"/>
        <end position="337"/>
    </location>
</feature>
<evidence type="ECO:0000313" key="7">
    <source>
        <dbReference type="EMBL" id="MDK2563973.1"/>
    </source>
</evidence>
<comment type="caution">
    <text evidence="7">The sequence shown here is derived from an EMBL/GenBank/DDBJ whole genome shotgun (WGS) entry which is preliminary data.</text>
</comment>
<keyword evidence="6" id="KW-0443">Lipid metabolism</keyword>
<dbReference type="Pfam" id="PF03706">
    <property type="entry name" value="LPG_synthase_TM"/>
    <property type="match status" value="1"/>
</dbReference>
<keyword evidence="5 6" id="KW-0472">Membrane</keyword>
<evidence type="ECO:0000313" key="8">
    <source>
        <dbReference type="Proteomes" id="UP001301012"/>
    </source>
</evidence>
<dbReference type="NCBIfam" id="TIGR00374">
    <property type="entry name" value="flippase-like domain"/>
    <property type="match status" value="1"/>
</dbReference>
<evidence type="ECO:0000256" key="3">
    <source>
        <dbReference type="ARBA" id="ARBA00022692"/>
    </source>
</evidence>
<dbReference type="EMBL" id="JASKYM010000004">
    <property type="protein sequence ID" value="MDK2563973.1"/>
    <property type="molecule type" value="Genomic_DNA"/>
</dbReference>
<keyword evidence="2" id="KW-1003">Cell membrane</keyword>
<evidence type="ECO:0000256" key="6">
    <source>
        <dbReference type="RuleBase" id="RU363042"/>
    </source>
</evidence>
<dbReference type="EC" id="2.3.2.3" evidence="6"/>
<reference evidence="7 8" key="1">
    <citation type="submission" date="2023-05" db="EMBL/GenBank/DDBJ databases">
        <title>Rombocin, a short stable natural nisin variant, displays selective antimicrobial activity against Listeria monocytogenes and employs dual mode of action to kill target bacterial strains.</title>
        <authorList>
            <person name="Wambui J."/>
            <person name="Stephan R."/>
            <person name="Kuipers O.P."/>
        </authorList>
    </citation>
    <scope>NUCLEOTIDE SEQUENCE [LARGE SCALE GENOMIC DNA]</scope>
    <source>
        <strain evidence="7 8">RC002</strain>
    </source>
</reference>
<sequence length="357" mass="40731">MTKITKKKKAFVQYGFLLFLICLTTYLVSTTLDITLIPHILEIVNKKYIMLGVILMMIYILFESLIIHIIINSIQKTKMKFIGFKIATMGLYYNLVTPFASGSQPIQVYSLTKYNISISKSIAIITNKTVLFQTVVTIYGGYFIATNMELLKSEMPSIMLLMSAGICMNIMLLFTGILVVFSPNKIKFVVDFIIDILARFKMFKGIKNKKYTINIYIDEYSQSIRLFIKDKKALILSLALTVIQLSAFFSVAYCVYKAFNLTELGYFDILTLQVFLYMAVSPVPTPGNIGANEIAFLTIFANVFPKEIMGYAVFLYGTFIYYFMVVVCGSFTVNTHYQIGKYKKRILEIKQKSKISI</sequence>
<feature type="transmembrane region" description="Helical" evidence="6">
    <location>
        <begin position="157"/>
        <end position="181"/>
    </location>
</feature>
<keyword evidence="6" id="KW-0808">Transferase</keyword>